<dbReference type="EMBL" id="ML993586">
    <property type="protein sequence ID" value="KAF2170303.1"/>
    <property type="molecule type" value="Genomic_DNA"/>
</dbReference>
<dbReference type="GeneID" id="54558420"/>
<keyword evidence="2" id="KW-1185">Reference proteome</keyword>
<evidence type="ECO:0000313" key="1">
    <source>
        <dbReference type="EMBL" id="KAF2170303.1"/>
    </source>
</evidence>
<organism evidence="1 2">
    <name type="scientific">Zasmidium cellare ATCC 36951</name>
    <dbReference type="NCBI Taxonomy" id="1080233"/>
    <lineage>
        <taxon>Eukaryota</taxon>
        <taxon>Fungi</taxon>
        <taxon>Dikarya</taxon>
        <taxon>Ascomycota</taxon>
        <taxon>Pezizomycotina</taxon>
        <taxon>Dothideomycetes</taxon>
        <taxon>Dothideomycetidae</taxon>
        <taxon>Mycosphaerellales</taxon>
        <taxon>Mycosphaerellaceae</taxon>
        <taxon>Zasmidium</taxon>
    </lineage>
</organism>
<protein>
    <submittedName>
        <fullName evidence="1">Uncharacterized protein</fullName>
    </submittedName>
</protein>
<evidence type="ECO:0000313" key="2">
    <source>
        <dbReference type="Proteomes" id="UP000799537"/>
    </source>
</evidence>
<accession>A0A6A6CUB9</accession>
<gene>
    <name evidence="1" type="ORF">M409DRAFT_19905</name>
</gene>
<dbReference type="RefSeq" id="XP_033671192.1">
    <property type="nucleotide sequence ID" value="XM_033805148.1"/>
</dbReference>
<dbReference type="AlphaFoldDB" id="A0A6A6CUB9"/>
<dbReference type="Proteomes" id="UP000799537">
    <property type="component" value="Unassembled WGS sequence"/>
</dbReference>
<reference evidence="1" key="1">
    <citation type="journal article" date="2020" name="Stud. Mycol.">
        <title>101 Dothideomycetes genomes: a test case for predicting lifestyles and emergence of pathogens.</title>
        <authorList>
            <person name="Haridas S."/>
            <person name="Albert R."/>
            <person name="Binder M."/>
            <person name="Bloem J."/>
            <person name="Labutti K."/>
            <person name="Salamov A."/>
            <person name="Andreopoulos B."/>
            <person name="Baker S."/>
            <person name="Barry K."/>
            <person name="Bills G."/>
            <person name="Bluhm B."/>
            <person name="Cannon C."/>
            <person name="Castanera R."/>
            <person name="Culley D."/>
            <person name="Daum C."/>
            <person name="Ezra D."/>
            <person name="Gonzalez J."/>
            <person name="Henrissat B."/>
            <person name="Kuo A."/>
            <person name="Liang C."/>
            <person name="Lipzen A."/>
            <person name="Lutzoni F."/>
            <person name="Magnuson J."/>
            <person name="Mondo S."/>
            <person name="Nolan M."/>
            <person name="Ohm R."/>
            <person name="Pangilinan J."/>
            <person name="Park H.-J."/>
            <person name="Ramirez L."/>
            <person name="Alfaro M."/>
            <person name="Sun H."/>
            <person name="Tritt A."/>
            <person name="Yoshinaga Y."/>
            <person name="Zwiers L.-H."/>
            <person name="Turgeon B."/>
            <person name="Goodwin S."/>
            <person name="Spatafora J."/>
            <person name="Crous P."/>
            <person name="Grigoriev I."/>
        </authorList>
    </citation>
    <scope>NUCLEOTIDE SEQUENCE</scope>
    <source>
        <strain evidence="1">ATCC 36951</strain>
    </source>
</reference>
<sequence length="171" mass="18685">MSKSQSTKRDGASLSSPGNYVVASSESVKQLETKQVAMTVGNPLGVLLVWLLTMLQIDCTFVESAVRFEATQTFQQALFDWQKHHQASATDDLERCPQTEDGHTLEAICRQYGHTKQAQASPLERWATLTNSNAEFPLHAKICMESVGVAIGSLESVEMRARAAKAITSGI</sequence>
<proteinExistence type="predicted"/>
<name>A0A6A6CUB9_ZASCE</name>